<evidence type="ECO:0000256" key="2">
    <source>
        <dbReference type="PROSITE-ProRule" id="PRU00335"/>
    </source>
</evidence>
<dbReference type="GO" id="GO:0003677">
    <property type="term" value="F:DNA binding"/>
    <property type="evidence" value="ECO:0007669"/>
    <property type="project" value="UniProtKB-UniRule"/>
</dbReference>
<feature type="domain" description="HTH tetR-type" evidence="3">
    <location>
        <begin position="1"/>
        <end position="55"/>
    </location>
</feature>
<gene>
    <name evidence="4" type="ORF">GS4_36_00550</name>
</gene>
<evidence type="ECO:0000259" key="3">
    <source>
        <dbReference type="PROSITE" id="PS50977"/>
    </source>
</evidence>
<dbReference type="InterPro" id="IPR041583">
    <property type="entry name" value="TetR_C_31"/>
</dbReference>
<name>M0QQ94_9ACTN</name>
<dbReference type="eggNOG" id="COG3226">
    <property type="taxonomic scope" value="Bacteria"/>
</dbReference>
<feature type="DNA-binding region" description="H-T-H motif" evidence="2">
    <location>
        <begin position="18"/>
        <end position="37"/>
    </location>
</feature>
<organism evidence="4 5">
    <name type="scientific">Gordonia soli NBRC 108243</name>
    <dbReference type="NCBI Taxonomy" id="1223545"/>
    <lineage>
        <taxon>Bacteria</taxon>
        <taxon>Bacillati</taxon>
        <taxon>Actinomycetota</taxon>
        <taxon>Actinomycetes</taxon>
        <taxon>Mycobacteriales</taxon>
        <taxon>Gordoniaceae</taxon>
        <taxon>Gordonia</taxon>
    </lineage>
</organism>
<dbReference type="InterPro" id="IPR001647">
    <property type="entry name" value="HTH_TetR"/>
</dbReference>
<dbReference type="Pfam" id="PF17940">
    <property type="entry name" value="TetR_C_31"/>
    <property type="match status" value="1"/>
</dbReference>
<accession>M0QQ94</accession>
<evidence type="ECO:0000256" key="1">
    <source>
        <dbReference type="ARBA" id="ARBA00023125"/>
    </source>
</evidence>
<dbReference type="SUPFAM" id="SSF46689">
    <property type="entry name" value="Homeodomain-like"/>
    <property type="match status" value="1"/>
</dbReference>
<proteinExistence type="predicted"/>
<dbReference type="Gene3D" id="1.10.357.10">
    <property type="entry name" value="Tetracycline Repressor, domain 2"/>
    <property type="match status" value="1"/>
</dbReference>
<sequence length="184" mass="19600">MIEAAGELLLEGGFDAVRHRAVADRAQLPLASTTYYFGSLDDLLAEAAGYTSHNDEVAIAGRADALSRRRRGGHATAEALAEVFVGTDTTVEELSTRYEMLALAARHGRLRDVVADRRALLTTIHVDVLDRSGRLADPVHIGQLIAVEDGAIVGALGHRSIAPVVAARDALLEVIDVLAPQYPS</sequence>
<dbReference type="PROSITE" id="PS50977">
    <property type="entry name" value="HTH_TETR_2"/>
    <property type="match status" value="1"/>
</dbReference>
<keyword evidence="1 2" id="KW-0238">DNA-binding</keyword>
<evidence type="ECO:0000313" key="4">
    <source>
        <dbReference type="EMBL" id="GAC70569.1"/>
    </source>
</evidence>
<protein>
    <submittedName>
        <fullName evidence="4">Putative TetR family transcriptional regulator</fullName>
    </submittedName>
</protein>
<comment type="caution">
    <text evidence="4">The sequence shown here is derived from an EMBL/GenBank/DDBJ whole genome shotgun (WGS) entry which is preliminary data.</text>
</comment>
<keyword evidence="5" id="KW-1185">Reference proteome</keyword>
<evidence type="ECO:0000313" key="5">
    <source>
        <dbReference type="Proteomes" id="UP000011666"/>
    </source>
</evidence>
<dbReference type="EMBL" id="BANX01000036">
    <property type="protein sequence ID" value="GAC70569.1"/>
    <property type="molecule type" value="Genomic_DNA"/>
</dbReference>
<dbReference type="AlphaFoldDB" id="M0QQ94"/>
<dbReference type="Proteomes" id="UP000011666">
    <property type="component" value="Unassembled WGS sequence"/>
</dbReference>
<dbReference type="InterPro" id="IPR009057">
    <property type="entry name" value="Homeodomain-like_sf"/>
</dbReference>
<dbReference type="STRING" id="1223545.GS4_36_00550"/>
<reference evidence="4 5" key="1">
    <citation type="submission" date="2013-01" db="EMBL/GenBank/DDBJ databases">
        <title>Whole genome shotgun sequence of Gordonia soli NBRC 108243.</title>
        <authorList>
            <person name="Isaki-Nakamura S."/>
            <person name="Hosoyama A."/>
            <person name="Tsuchikane K."/>
            <person name="Ando Y."/>
            <person name="Baba S."/>
            <person name="Ohji S."/>
            <person name="Hamada M."/>
            <person name="Tamura T."/>
            <person name="Yamazoe A."/>
            <person name="Yamazaki S."/>
            <person name="Fujita N."/>
        </authorList>
    </citation>
    <scope>NUCLEOTIDE SEQUENCE [LARGE SCALE GENOMIC DNA]</scope>
    <source>
        <strain evidence="4 5">NBRC 108243</strain>
    </source>
</reference>
<dbReference type="Pfam" id="PF00440">
    <property type="entry name" value="TetR_N"/>
    <property type="match status" value="1"/>
</dbReference>